<gene>
    <name evidence="2" type="ORF">C490_07621</name>
    <name evidence="3" type="ORF">CYV19_02135</name>
</gene>
<dbReference type="EMBL" id="PKKI01000004">
    <property type="protein sequence ID" value="PLK21915.1"/>
    <property type="molecule type" value="Genomic_DNA"/>
</dbReference>
<feature type="compositionally biased region" description="Low complexity" evidence="1">
    <location>
        <begin position="51"/>
        <end position="61"/>
    </location>
</feature>
<feature type="region of interest" description="Disordered" evidence="1">
    <location>
        <begin position="36"/>
        <end position="61"/>
    </location>
</feature>
<dbReference type="Proteomes" id="UP000234484">
    <property type="component" value="Unassembled WGS sequence"/>
</dbReference>
<accession>L9Y6G5</accession>
<reference evidence="3 5" key="2">
    <citation type="submission" date="2017-12" db="EMBL/GenBank/DDBJ databases">
        <title>The characterization of oligonucleotides binding to NgAgo.</title>
        <authorList>
            <person name="Jiang L."/>
            <person name="He B."/>
            <person name="Kang J."/>
            <person name="Yu M."/>
            <person name="Li N."/>
            <person name="Fang Y."/>
            <person name="Tang Z."/>
            <person name="Wu P."/>
            <person name="Yao P."/>
            <person name="Huang J."/>
        </authorList>
    </citation>
    <scope>NUCLEOTIDE SEQUENCE [LARGE SCALE GENOMIC DNA]</scope>
    <source>
        <strain evidence="3 5">SP2</strain>
        <tissue evidence="3">Freeze-dried powder thallus</tissue>
    </source>
</reference>
<proteinExistence type="predicted"/>
<dbReference type="EMBL" id="AOIC01000061">
    <property type="protein sequence ID" value="ELY69655.1"/>
    <property type="molecule type" value="Genomic_DNA"/>
</dbReference>
<evidence type="ECO:0000313" key="5">
    <source>
        <dbReference type="Proteomes" id="UP000234484"/>
    </source>
</evidence>
<organism evidence="2 4">
    <name type="scientific">Natronobacterium gregoryi (strain ATCC 43098 / DSM 3393 / CCM 3738 / CIP 104747 / IAM 13177 / JCM 8860 / NBRC 102187 / NCIMB 2189 / SP2)</name>
    <dbReference type="NCBI Taxonomy" id="797304"/>
    <lineage>
        <taxon>Archaea</taxon>
        <taxon>Methanobacteriati</taxon>
        <taxon>Methanobacteriota</taxon>
        <taxon>Stenosarchaea group</taxon>
        <taxon>Halobacteria</taxon>
        <taxon>Halobacteriales</taxon>
        <taxon>Natrialbaceae</taxon>
        <taxon>Natronobacterium</taxon>
    </lineage>
</organism>
<dbReference type="AlphaFoldDB" id="L9Y6G5"/>
<name>L9Y6G5_NATGS</name>
<evidence type="ECO:0000256" key="1">
    <source>
        <dbReference type="SAM" id="MobiDB-lite"/>
    </source>
</evidence>
<dbReference type="Proteomes" id="UP000011613">
    <property type="component" value="Unassembled WGS sequence"/>
</dbReference>
<sequence>MSAAAEEQTSAVRGIVENAESLSGRADELQSLVDRFDTSENDGADGGGNGETTDVVVVGDG</sequence>
<evidence type="ECO:0000313" key="2">
    <source>
        <dbReference type="EMBL" id="ELY69655.1"/>
    </source>
</evidence>
<protein>
    <submittedName>
        <fullName evidence="2">Methyl-accepting chemotaxis sensory transducer</fullName>
    </submittedName>
</protein>
<evidence type="ECO:0000313" key="4">
    <source>
        <dbReference type="Proteomes" id="UP000011613"/>
    </source>
</evidence>
<evidence type="ECO:0000313" key="3">
    <source>
        <dbReference type="EMBL" id="PLK21915.1"/>
    </source>
</evidence>
<comment type="caution">
    <text evidence="2">The sequence shown here is derived from an EMBL/GenBank/DDBJ whole genome shotgun (WGS) entry which is preliminary data.</text>
</comment>
<reference evidence="2 4" key="1">
    <citation type="journal article" date="2014" name="PLoS Genet.">
        <title>Phylogenetically driven sequencing of extremely halophilic archaea reveals strategies for static and dynamic osmo-response.</title>
        <authorList>
            <person name="Becker E.A."/>
            <person name="Seitzer P.M."/>
            <person name="Tritt A."/>
            <person name="Larsen D."/>
            <person name="Krusor M."/>
            <person name="Yao A.I."/>
            <person name="Wu D."/>
            <person name="Madern D."/>
            <person name="Eisen J.A."/>
            <person name="Darling A.E."/>
            <person name="Facciotti M.T."/>
        </authorList>
    </citation>
    <scope>NUCLEOTIDE SEQUENCE [LARGE SCALE GENOMIC DNA]</scope>
    <source>
        <strain evidence="2 4">SP2</strain>
    </source>
</reference>